<dbReference type="InterPro" id="IPR005122">
    <property type="entry name" value="Uracil-DNA_glycosylase-like"/>
</dbReference>
<dbReference type="PANTHER" id="PTHR42160:SF1">
    <property type="entry name" value="URACIL-DNA GLYCOSYLASE SUPERFAMILY PROTEIN"/>
    <property type="match status" value="1"/>
</dbReference>
<dbReference type="CDD" id="cd10033">
    <property type="entry name" value="UDG_like"/>
    <property type="match status" value="1"/>
</dbReference>
<feature type="domain" description="Uracil-DNA glycosylase-like" evidence="1">
    <location>
        <begin position="45"/>
        <end position="202"/>
    </location>
</feature>
<proteinExistence type="predicted"/>
<evidence type="ECO:0000313" key="3">
    <source>
        <dbReference type="Proteomes" id="UP001500393"/>
    </source>
</evidence>
<reference evidence="3" key="1">
    <citation type="journal article" date="2019" name="Int. J. Syst. Evol. Microbiol.">
        <title>The Global Catalogue of Microorganisms (GCM) 10K type strain sequencing project: providing services to taxonomists for standard genome sequencing and annotation.</title>
        <authorList>
            <consortium name="The Broad Institute Genomics Platform"/>
            <consortium name="The Broad Institute Genome Sequencing Center for Infectious Disease"/>
            <person name="Wu L."/>
            <person name="Ma J."/>
        </authorList>
    </citation>
    <scope>NUCLEOTIDE SEQUENCE [LARGE SCALE GENOMIC DNA]</scope>
    <source>
        <strain evidence="3">JCM 14969</strain>
    </source>
</reference>
<dbReference type="Pfam" id="PF03167">
    <property type="entry name" value="UDG"/>
    <property type="match status" value="1"/>
</dbReference>
<dbReference type="PANTHER" id="PTHR42160">
    <property type="entry name" value="URACIL-DNA GLYCOSYLASE SUPERFAMILY PROTEIN"/>
    <property type="match status" value="1"/>
</dbReference>
<dbReference type="InterPro" id="IPR047124">
    <property type="entry name" value="HI_0220.2"/>
</dbReference>
<gene>
    <name evidence="2" type="ORF">GCM10009789_11800</name>
</gene>
<organism evidence="2 3">
    <name type="scientific">Kribbella sancticallisti</name>
    <dbReference type="NCBI Taxonomy" id="460087"/>
    <lineage>
        <taxon>Bacteria</taxon>
        <taxon>Bacillati</taxon>
        <taxon>Actinomycetota</taxon>
        <taxon>Actinomycetes</taxon>
        <taxon>Propionibacteriales</taxon>
        <taxon>Kribbellaceae</taxon>
        <taxon>Kribbella</taxon>
    </lineage>
</organism>
<evidence type="ECO:0000313" key="2">
    <source>
        <dbReference type="EMBL" id="GAA1560157.1"/>
    </source>
</evidence>
<dbReference type="Gene3D" id="3.40.470.10">
    <property type="entry name" value="Uracil-DNA glycosylase-like domain"/>
    <property type="match status" value="1"/>
</dbReference>
<sequence>MSYAGTEPDFSDELRFPVDELAELQNEIRNHPSNAWALERGYEPIYSVSPRSRIAVIGQAPGRQAQESQIPWNDLSGTKLRKWMGVTDAQFYDPDTIALLPMDFYYPGKGTHGDLPPRPEFAPLWHPRILKLMPGLRLTVLIGTYAQKHYLGAGDKKNLTETVRAYRDYAPDRIPLVHPSPLNFRWQAKNPWFETDVIPALRSSVADALSEAPGPLLSYS</sequence>
<evidence type="ECO:0000259" key="1">
    <source>
        <dbReference type="SMART" id="SM00986"/>
    </source>
</evidence>
<dbReference type="Proteomes" id="UP001500393">
    <property type="component" value="Unassembled WGS sequence"/>
</dbReference>
<comment type="caution">
    <text evidence="2">The sequence shown here is derived from an EMBL/GenBank/DDBJ whole genome shotgun (WGS) entry which is preliminary data.</text>
</comment>
<dbReference type="InterPro" id="IPR036895">
    <property type="entry name" value="Uracil-DNA_glycosylase-like_sf"/>
</dbReference>
<keyword evidence="3" id="KW-1185">Reference proteome</keyword>
<protein>
    <submittedName>
        <fullName evidence="2">Uracil-DNA glycosylase family protein</fullName>
    </submittedName>
</protein>
<accession>A0ABP4NGP9</accession>
<dbReference type="SMART" id="SM00987">
    <property type="entry name" value="UreE_C"/>
    <property type="match status" value="1"/>
</dbReference>
<name>A0ABP4NGP9_9ACTN</name>
<dbReference type="EMBL" id="BAAAOS010000008">
    <property type="protein sequence ID" value="GAA1560157.1"/>
    <property type="molecule type" value="Genomic_DNA"/>
</dbReference>
<dbReference type="SMART" id="SM00986">
    <property type="entry name" value="UDG"/>
    <property type="match status" value="1"/>
</dbReference>
<dbReference type="SUPFAM" id="SSF52141">
    <property type="entry name" value="Uracil-DNA glycosylase-like"/>
    <property type="match status" value="1"/>
</dbReference>